<keyword evidence="5" id="KW-0378">Hydrolase</keyword>
<dbReference type="AlphaFoldDB" id="L0ESX6"/>
<reference evidence="5 6" key="1">
    <citation type="journal article" date="2012" name="Stand. Genomic Sci.">
        <title>Complete genome sequence of Liberibacter crescens BT-1.</title>
        <authorList>
            <person name="Leonard M.T."/>
            <person name="Fagen J.R."/>
            <person name="Davis-Richardson A.G."/>
            <person name="Davis M.J."/>
            <person name="Triplett E.W."/>
        </authorList>
    </citation>
    <scope>NUCLEOTIDE SEQUENCE [LARGE SCALE GENOMIC DNA]</scope>
    <source>
        <strain evidence="5 6">BT-1</strain>
    </source>
</reference>
<dbReference type="InterPro" id="IPR036265">
    <property type="entry name" value="HIT-like_sf"/>
</dbReference>
<name>L0ESX6_LIBCB</name>
<dbReference type="Gene3D" id="3.30.428.10">
    <property type="entry name" value="HIT-like"/>
    <property type="match status" value="1"/>
</dbReference>
<dbReference type="KEGG" id="lcc:B488_00390"/>
<feature type="short sequence motif" description="Histidine triad motif" evidence="2 3">
    <location>
        <begin position="106"/>
        <end position="110"/>
    </location>
</feature>
<sequence>MGQEILKVYDEENVFIKIIRGDIKACKVYEDKTTLAIMDIMPQAPGHVLILPKDRSRNLLDAQEKTLLSIIIIVQKIALACQKAFQADGIKILQFNELEAGQTVFHLHFHVIPCKSTPLTLHHSDSFAERKLEDPSILELNAQKIQKELNNS</sequence>
<feature type="active site" description="Tele-AMP-histidine intermediate" evidence="1">
    <location>
        <position position="108"/>
    </location>
</feature>
<proteinExistence type="predicted"/>
<dbReference type="PATRIC" id="fig|1215343.11.peg.42"/>
<gene>
    <name evidence="5" type="ordered locus">B488_00390</name>
</gene>
<protein>
    <submittedName>
        <fullName evidence="5">Bis(5'-nucleosyl)-tetraphosphatase (Asymmetrical)</fullName>
        <ecNumber evidence="5">3.6.1.17</ecNumber>
    </submittedName>
</protein>
<evidence type="ECO:0000256" key="2">
    <source>
        <dbReference type="PIRSR" id="PIRSR601310-3"/>
    </source>
</evidence>
<dbReference type="PROSITE" id="PS51084">
    <property type="entry name" value="HIT_2"/>
    <property type="match status" value="1"/>
</dbReference>
<organism evidence="5 6">
    <name type="scientific">Liberibacter crescens (strain BT-1)</name>
    <dbReference type="NCBI Taxonomy" id="1215343"/>
    <lineage>
        <taxon>Bacteria</taxon>
        <taxon>Pseudomonadati</taxon>
        <taxon>Pseudomonadota</taxon>
        <taxon>Alphaproteobacteria</taxon>
        <taxon>Hyphomicrobiales</taxon>
        <taxon>Rhizobiaceae</taxon>
        <taxon>Liberibacter</taxon>
    </lineage>
</organism>
<evidence type="ECO:0000313" key="5">
    <source>
        <dbReference type="EMBL" id="AGA64032.1"/>
    </source>
</evidence>
<dbReference type="EC" id="3.6.1.17" evidence="5"/>
<dbReference type="PANTHER" id="PTHR46648:SF1">
    <property type="entry name" value="ADENOSINE 5'-MONOPHOSPHORAMIDASE HNT1"/>
    <property type="match status" value="1"/>
</dbReference>
<evidence type="ECO:0000313" key="6">
    <source>
        <dbReference type="Proteomes" id="UP000010799"/>
    </source>
</evidence>
<dbReference type="PANTHER" id="PTHR46648">
    <property type="entry name" value="HIT FAMILY PROTEIN 1"/>
    <property type="match status" value="1"/>
</dbReference>
<dbReference type="eggNOG" id="COG0537">
    <property type="taxonomic scope" value="Bacteria"/>
</dbReference>
<dbReference type="Pfam" id="PF01230">
    <property type="entry name" value="HIT"/>
    <property type="match status" value="1"/>
</dbReference>
<evidence type="ECO:0000256" key="3">
    <source>
        <dbReference type="PROSITE-ProRule" id="PRU00464"/>
    </source>
</evidence>
<dbReference type="SUPFAM" id="SSF54197">
    <property type="entry name" value="HIT-like"/>
    <property type="match status" value="1"/>
</dbReference>
<dbReference type="STRING" id="1215343.B488_00390"/>
<dbReference type="PRINTS" id="PR00332">
    <property type="entry name" value="HISTRIAD"/>
</dbReference>
<evidence type="ECO:0000259" key="4">
    <source>
        <dbReference type="PROSITE" id="PS51084"/>
    </source>
</evidence>
<keyword evidence="6" id="KW-1185">Reference proteome</keyword>
<accession>L0ESX6</accession>
<feature type="domain" description="HIT" evidence="4">
    <location>
        <begin position="14"/>
        <end position="121"/>
    </location>
</feature>
<dbReference type="Proteomes" id="UP000010799">
    <property type="component" value="Chromosome"/>
</dbReference>
<dbReference type="EMBL" id="CP003789">
    <property type="protein sequence ID" value="AGA64032.1"/>
    <property type="molecule type" value="Genomic_DNA"/>
</dbReference>
<dbReference type="GO" id="GO:0009117">
    <property type="term" value="P:nucleotide metabolic process"/>
    <property type="evidence" value="ECO:0007669"/>
    <property type="project" value="TreeGrafter"/>
</dbReference>
<dbReference type="InterPro" id="IPR011146">
    <property type="entry name" value="HIT-like"/>
</dbReference>
<evidence type="ECO:0000256" key="1">
    <source>
        <dbReference type="PIRSR" id="PIRSR601310-1"/>
    </source>
</evidence>
<dbReference type="HOGENOM" id="CLU_056776_3_3_5"/>
<dbReference type="GO" id="GO:0004081">
    <property type="term" value="F:bis(5'-nucleosyl)-tetraphosphatase (asymmetrical) activity"/>
    <property type="evidence" value="ECO:0007669"/>
    <property type="project" value="UniProtKB-EC"/>
</dbReference>
<dbReference type="InterPro" id="IPR001310">
    <property type="entry name" value="Histidine_triad_HIT"/>
</dbReference>
<dbReference type="RefSeq" id="WP_015272459.1">
    <property type="nucleotide sequence ID" value="NC_019907.1"/>
</dbReference>